<gene>
    <name evidence="1" type="ORF">IQ13_4307</name>
</gene>
<sequence length="244" mass="28084">MELTLSNGNPLKFESGLPSDYSGPILRGATSFQAKSNLAELVIQELHGEYYTIRFLIGKFLKKVNAKGWIHSNGLYSYFMLKNGTRKRINTIGNLHIRQDQYACFYTESSDCSAVFEKTNEFRALDVFYSPKLLEELLPFFPELKNVLLSSSGIILPGKPCWSLPCMKEIINQVLNCPYDKATRQFYFDLKVRELLYQLLETTFKKNPSQQYFTPFEIARIHEVRDILESYISKKPPSICKSSA</sequence>
<organism evidence="1 2">
    <name type="scientific">Lacibacter cauensis</name>
    <dbReference type="NCBI Taxonomy" id="510947"/>
    <lineage>
        <taxon>Bacteria</taxon>
        <taxon>Pseudomonadati</taxon>
        <taxon>Bacteroidota</taxon>
        <taxon>Chitinophagia</taxon>
        <taxon>Chitinophagales</taxon>
        <taxon>Chitinophagaceae</taxon>
        <taxon>Lacibacter</taxon>
    </lineage>
</organism>
<evidence type="ECO:0000313" key="1">
    <source>
        <dbReference type="EMBL" id="TWI77708.1"/>
    </source>
</evidence>
<protein>
    <submittedName>
        <fullName evidence="1">Uncharacterized protein</fullName>
    </submittedName>
</protein>
<dbReference type="RefSeq" id="WP_144888754.1">
    <property type="nucleotide sequence ID" value="NZ_VLLE01000009.1"/>
</dbReference>
<dbReference type="EMBL" id="VLLE01000009">
    <property type="protein sequence ID" value="TWI77708.1"/>
    <property type="molecule type" value="Genomic_DNA"/>
</dbReference>
<accession>A0A562S8R8</accession>
<name>A0A562S8R8_9BACT</name>
<reference evidence="1 2" key="1">
    <citation type="journal article" date="2015" name="Stand. Genomic Sci.">
        <title>Genomic Encyclopedia of Bacterial and Archaeal Type Strains, Phase III: the genomes of soil and plant-associated and newly described type strains.</title>
        <authorList>
            <person name="Whitman W.B."/>
            <person name="Woyke T."/>
            <person name="Klenk H.P."/>
            <person name="Zhou Y."/>
            <person name="Lilburn T.G."/>
            <person name="Beck B.J."/>
            <person name="De Vos P."/>
            <person name="Vandamme P."/>
            <person name="Eisen J.A."/>
            <person name="Garrity G."/>
            <person name="Hugenholtz P."/>
            <person name="Kyrpides N.C."/>
        </authorList>
    </citation>
    <scope>NUCLEOTIDE SEQUENCE [LARGE SCALE GENOMIC DNA]</scope>
    <source>
        <strain evidence="1 2">CGMCC 1.7271</strain>
    </source>
</reference>
<evidence type="ECO:0000313" key="2">
    <source>
        <dbReference type="Proteomes" id="UP000316167"/>
    </source>
</evidence>
<keyword evidence="2" id="KW-1185">Reference proteome</keyword>
<dbReference type="OrthoDB" id="669939at2"/>
<proteinExistence type="predicted"/>
<comment type="caution">
    <text evidence="1">The sequence shown here is derived from an EMBL/GenBank/DDBJ whole genome shotgun (WGS) entry which is preliminary data.</text>
</comment>
<dbReference type="AlphaFoldDB" id="A0A562S8R8"/>
<dbReference type="Proteomes" id="UP000316167">
    <property type="component" value="Unassembled WGS sequence"/>
</dbReference>